<evidence type="ECO:0000313" key="2">
    <source>
        <dbReference type="EMBL" id="ETO01012.1"/>
    </source>
</evidence>
<comment type="caution">
    <text evidence="2">The sequence shown here is derived from an EMBL/GenBank/DDBJ whole genome shotgun (WGS) entry which is preliminary data.</text>
</comment>
<dbReference type="OrthoDB" id="1737200at2759"/>
<protein>
    <submittedName>
        <fullName evidence="2">Uncharacterized protein</fullName>
    </submittedName>
</protein>
<feature type="non-terminal residue" evidence="2">
    <location>
        <position position="169"/>
    </location>
</feature>
<evidence type="ECO:0000313" key="3">
    <source>
        <dbReference type="Proteomes" id="UP000023152"/>
    </source>
</evidence>
<proteinExistence type="predicted"/>
<keyword evidence="3" id="KW-1185">Reference proteome</keyword>
<dbReference type="AlphaFoldDB" id="X6LIP0"/>
<feature type="coiled-coil region" evidence="1">
    <location>
        <begin position="42"/>
        <end position="132"/>
    </location>
</feature>
<reference evidence="2 3" key="1">
    <citation type="journal article" date="2013" name="Curr. Biol.">
        <title>The Genome of the Foraminiferan Reticulomyxa filosa.</title>
        <authorList>
            <person name="Glockner G."/>
            <person name="Hulsmann N."/>
            <person name="Schleicher M."/>
            <person name="Noegel A.A."/>
            <person name="Eichinger L."/>
            <person name="Gallinger C."/>
            <person name="Pawlowski J."/>
            <person name="Sierra R."/>
            <person name="Euteneuer U."/>
            <person name="Pillet L."/>
            <person name="Moustafa A."/>
            <person name="Platzer M."/>
            <person name="Groth M."/>
            <person name="Szafranski K."/>
            <person name="Schliwa M."/>
        </authorList>
    </citation>
    <scope>NUCLEOTIDE SEQUENCE [LARGE SCALE GENOMIC DNA]</scope>
</reference>
<name>X6LIP0_RETFI</name>
<sequence length="169" mass="20083">KCLKSAIDDHLTSNIKLHFDLVIKSFDGLQQNIRQYKVYKKINKLNLEKETLKVELQLKSKKDEEISHLKQQLNQYQKDNIKLISDQKIKLIEIEKLKKYIELKDNQIQMIKQEIQFKQKQINENKEEQKQNIIHHNSSSLIINTSSTLDFQLLRSFQLLHTFTGHTNA</sequence>
<keyword evidence="1" id="KW-0175">Coiled coil</keyword>
<organism evidence="2 3">
    <name type="scientific">Reticulomyxa filosa</name>
    <dbReference type="NCBI Taxonomy" id="46433"/>
    <lineage>
        <taxon>Eukaryota</taxon>
        <taxon>Sar</taxon>
        <taxon>Rhizaria</taxon>
        <taxon>Retaria</taxon>
        <taxon>Foraminifera</taxon>
        <taxon>Monothalamids</taxon>
        <taxon>Reticulomyxidae</taxon>
        <taxon>Reticulomyxa</taxon>
    </lineage>
</organism>
<accession>X6LIP0</accession>
<gene>
    <name evidence="2" type="ORF">RFI_36428</name>
</gene>
<evidence type="ECO:0000256" key="1">
    <source>
        <dbReference type="SAM" id="Coils"/>
    </source>
</evidence>
<dbReference type="EMBL" id="ASPP01039458">
    <property type="protein sequence ID" value="ETO01012.1"/>
    <property type="molecule type" value="Genomic_DNA"/>
</dbReference>
<dbReference type="Proteomes" id="UP000023152">
    <property type="component" value="Unassembled WGS sequence"/>
</dbReference>
<feature type="non-terminal residue" evidence="2">
    <location>
        <position position="1"/>
    </location>
</feature>